<accession>A0AAC8ZGB8</accession>
<dbReference type="KEGG" id="lko:ABN16_05135"/>
<dbReference type="EMBL" id="CP012033">
    <property type="protein sequence ID" value="AKP64441.1"/>
    <property type="molecule type" value="Genomic_DNA"/>
</dbReference>
<keyword evidence="2" id="KW-1185">Reference proteome</keyword>
<proteinExistence type="predicted"/>
<evidence type="ECO:0000313" key="1">
    <source>
        <dbReference type="EMBL" id="AKP64441.1"/>
    </source>
</evidence>
<dbReference type="Proteomes" id="UP000036000">
    <property type="component" value="Chromosome"/>
</dbReference>
<dbReference type="AlphaFoldDB" id="A0AAC8ZGB8"/>
<evidence type="ECO:0000313" key="2">
    <source>
        <dbReference type="Proteomes" id="UP000036000"/>
    </source>
</evidence>
<gene>
    <name evidence="1" type="ORF">ABN16_05135</name>
</gene>
<dbReference type="Gene3D" id="3.30.2310.20">
    <property type="entry name" value="RelE-like"/>
    <property type="match status" value="1"/>
</dbReference>
<dbReference type="InterPro" id="IPR035093">
    <property type="entry name" value="RelE/ParE_toxin_dom_sf"/>
</dbReference>
<sequence>MRQAKHYQVIMHHEAATEMTDLVGYIRNSLLNKAAATEQSKYFMQAIASLHSNALRCPRWAVMRDGTVIRRLYVKNYVLIYSVQKNYVHILHAFYARQDYKNRI</sequence>
<evidence type="ECO:0008006" key="3">
    <source>
        <dbReference type="Google" id="ProtNLM"/>
    </source>
</evidence>
<name>A0AAC8ZGB8_9LACO</name>
<protein>
    <recommendedName>
        <fullName evidence="3">Type II toxin-antitoxin system RelE/ParE family toxin</fullName>
    </recommendedName>
</protein>
<organism evidence="1 2">
    <name type="scientific">Levilactobacillus koreensis</name>
    <dbReference type="NCBI Taxonomy" id="637971"/>
    <lineage>
        <taxon>Bacteria</taxon>
        <taxon>Bacillati</taxon>
        <taxon>Bacillota</taxon>
        <taxon>Bacilli</taxon>
        <taxon>Lactobacillales</taxon>
        <taxon>Lactobacillaceae</taxon>
        <taxon>Levilactobacillus</taxon>
    </lineage>
</organism>
<reference evidence="1 2" key="1">
    <citation type="submission" date="2015-07" db="EMBL/GenBank/DDBJ databases">
        <title>Lactobacillus korensis/26-25/ whole genome sequencing.</title>
        <authorList>
            <person name="Kim M.K."/>
            <person name="Im W.-T."/>
            <person name="Srinivasan S."/>
            <person name="Lee J.-J."/>
        </authorList>
    </citation>
    <scope>NUCLEOTIDE SEQUENCE [LARGE SCALE GENOMIC DNA]</scope>
    <source>
        <strain evidence="1 2">26-25</strain>
    </source>
</reference>